<keyword evidence="2" id="KW-1185">Reference proteome</keyword>
<comment type="caution">
    <text evidence="1">The sequence shown here is derived from an EMBL/GenBank/DDBJ whole genome shotgun (WGS) entry which is preliminary data.</text>
</comment>
<reference evidence="1 2" key="1">
    <citation type="submission" date="2012-05" db="EMBL/GenBank/DDBJ databases">
        <title>Recombination and specialization in a pathogen metapopulation.</title>
        <authorList>
            <person name="Gardiner A."/>
            <person name="Kemen E."/>
            <person name="Schultz-Larsen T."/>
            <person name="MacLean D."/>
            <person name="Van Oosterhout C."/>
            <person name="Jones J.D.G."/>
        </authorList>
    </citation>
    <scope>NUCLEOTIDE SEQUENCE [LARGE SCALE GENOMIC DNA]</scope>
    <source>
        <strain evidence="1 2">Ac Nc2</strain>
    </source>
</reference>
<dbReference type="AlphaFoldDB" id="A0A024GAK2"/>
<dbReference type="Gene3D" id="3.30.450.30">
    <property type="entry name" value="Dynein light chain 2a, cytoplasmic"/>
    <property type="match status" value="1"/>
</dbReference>
<protein>
    <recommendedName>
        <fullName evidence="3">Late endosomal/lysosomal adaptor and MAPK and MTOR activator 5</fullName>
    </recommendedName>
</protein>
<gene>
    <name evidence="1" type="ORF">BN9_043540</name>
</gene>
<accession>A0A024GAK2</accession>
<evidence type="ECO:0000313" key="1">
    <source>
        <dbReference type="EMBL" id="CCI43570.1"/>
    </source>
</evidence>
<sequence>MDNSVRGYLLNDAHGFCIQADGDMQYMATNAKYPFLTSLTDKATTLKQAFTVHTDEKEDGQEDDENEEAFGVDASENFPPIQPEQEPIVHITTSSRSLYISRVSIHGKQATLALSRSTTDL</sequence>
<dbReference type="InParanoid" id="A0A024GAK2"/>
<evidence type="ECO:0008006" key="3">
    <source>
        <dbReference type="Google" id="ProtNLM"/>
    </source>
</evidence>
<evidence type="ECO:0000313" key="2">
    <source>
        <dbReference type="Proteomes" id="UP000053237"/>
    </source>
</evidence>
<dbReference type="Proteomes" id="UP000053237">
    <property type="component" value="Unassembled WGS sequence"/>
</dbReference>
<organism evidence="1 2">
    <name type="scientific">Albugo candida</name>
    <dbReference type="NCBI Taxonomy" id="65357"/>
    <lineage>
        <taxon>Eukaryota</taxon>
        <taxon>Sar</taxon>
        <taxon>Stramenopiles</taxon>
        <taxon>Oomycota</taxon>
        <taxon>Peronosporomycetes</taxon>
        <taxon>Albuginales</taxon>
        <taxon>Albuginaceae</taxon>
        <taxon>Albugo</taxon>
    </lineage>
</organism>
<proteinExistence type="predicted"/>
<name>A0A024GAK2_9STRA</name>
<dbReference type="EMBL" id="CAIX01000051">
    <property type="protein sequence ID" value="CCI43570.1"/>
    <property type="molecule type" value="Genomic_DNA"/>
</dbReference>